<keyword evidence="10" id="KW-0007">Acetylation</keyword>
<feature type="compositionally biased region" description="Basic and acidic residues" evidence="14">
    <location>
        <begin position="267"/>
        <end position="279"/>
    </location>
</feature>
<keyword evidence="9" id="KW-0832">Ubl conjugation</keyword>
<comment type="caution">
    <text evidence="17">The sequence shown here is derived from an EMBL/GenBank/DDBJ whole genome shotgun (WGS) entry which is preliminary data.</text>
</comment>
<keyword evidence="11" id="KW-0234">DNA repair</keyword>
<comment type="subcellular location">
    <subcellularLocation>
        <location evidence="2">Chromosome</location>
    </subcellularLocation>
    <subcellularLocation>
        <location evidence="1">Nucleus</location>
    </subcellularLocation>
</comment>
<feature type="compositionally biased region" description="Basic and acidic residues" evidence="14">
    <location>
        <begin position="306"/>
        <end position="320"/>
    </location>
</feature>
<feature type="compositionally biased region" description="Low complexity" evidence="14">
    <location>
        <begin position="1000"/>
        <end position="1011"/>
    </location>
</feature>
<keyword evidence="18" id="KW-1185">Reference proteome</keyword>
<organism evidence="17 18">
    <name type="scientific">Marmota monax</name>
    <name type="common">Woodchuck</name>
    <dbReference type="NCBI Taxonomy" id="9995"/>
    <lineage>
        <taxon>Eukaryota</taxon>
        <taxon>Metazoa</taxon>
        <taxon>Chordata</taxon>
        <taxon>Craniata</taxon>
        <taxon>Vertebrata</taxon>
        <taxon>Euteleostomi</taxon>
        <taxon>Mammalia</taxon>
        <taxon>Eutheria</taxon>
        <taxon>Euarchontoglires</taxon>
        <taxon>Glires</taxon>
        <taxon>Rodentia</taxon>
        <taxon>Sciuromorpha</taxon>
        <taxon>Sciuridae</taxon>
        <taxon>Xerinae</taxon>
        <taxon>Marmotini</taxon>
        <taxon>Marmota</taxon>
    </lineage>
</organism>
<keyword evidence="7" id="KW-0677">Repeat</keyword>
<feature type="region of interest" description="Disordered" evidence="14">
    <location>
        <begin position="880"/>
        <end position="1358"/>
    </location>
</feature>
<evidence type="ECO:0000256" key="7">
    <source>
        <dbReference type="ARBA" id="ARBA00022737"/>
    </source>
</evidence>
<feature type="compositionally biased region" description="Low complexity" evidence="14">
    <location>
        <begin position="229"/>
        <end position="245"/>
    </location>
</feature>
<gene>
    <name evidence="17" type="ORF">MONAX_5E034778</name>
</gene>
<feature type="compositionally biased region" description="Polar residues" evidence="14">
    <location>
        <begin position="898"/>
        <end position="910"/>
    </location>
</feature>
<dbReference type="InterPro" id="IPR036420">
    <property type="entry name" value="BRCT_dom_sf"/>
</dbReference>
<dbReference type="GO" id="GO:0006281">
    <property type="term" value="P:DNA repair"/>
    <property type="evidence" value="ECO:0007669"/>
    <property type="project" value="UniProtKB-KW"/>
</dbReference>
<feature type="region of interest" description="Disordered" evidence="14">
    <location>
        <begin position="551"/>
        <end position="612"/>
    </location>
</feature>
<reference evidence="17" key="1">
    <citation type="submission" date="2019-04" db="EMBL/GenBank/DDBJ databases">
        <authorList>
            <person name="Alioto T."/>
            <person name="Alioto T."/>
        </authorList>
    </citation>
    <scope>NUCLEOTIDE SEQUENCE [LARGE SCALE GENOMIC DNA]</scope>
</reference>
<feature type="region of interest" description="Disordered" evidence="14">
    <location>
        <begin position="723"/>
        <end position="859"/>
    </location>
</feature>
<dbReference type="SMART" id="SM00240">
    <property type="entry name" value="FHA"/>
    <property type="match status" value="1"/>
</dbReference>
<feature type="compositionally biased region" description="Basic and acidic residues" evidence="14">
    <location>
        <begin position="827"/>
        <end position="859"/>
    </location>
</feature>
<dbReference type="InterPro" id="IPR051579">
    <property type="entry name" value="DDR_Transcriptional_Reg"/>
</dbReference>
<dbReference type="GO" id="GO:0005694">
    <property type="term" value="C:chromosome"/>
    <property type="evidence" value="ECO:0007669"/>
    <property type="project" value="UniProtKB-SubCell"/>
</dbReference>
<evidence type="ECO:0000256" key="8">
    <source>
        <dbReference type="ARBA" id="ARBA00022763"/>
    </source>
</evidence>
<evidence type="ECO:0000256" key="1">
    <source>
        <dbReference type="ARBA" id="ARBA00004123"/>
    </source>
</evidence>
<feature type="compositionally biased region" description="Polar residues" evidence="14">
    <location>
        <begin position="638"/>
        <end position="649"/>
    </location>
</feature>
<feature type="compositionally biased region" description="Low complexity" evidence="14">
    <location>
        <begin position="1050"/>
        <end position="1068"/>
    </location>
</feature>
<accession>A0A5E4AUJ7</accession>
<evidence type="ECO:0000256" key="5">
    <source>
        <dbReference type="ARBA" id="ARBA00022499"/>
    </source>
</evidence>
<dbReference type="SMART" id="SM00292">
    <property type="entry name" value="BRCT"/>
    <property type="match status" value="2"/>
</dbReference>
<dbReference type="PROSITE" id="PS50006">
    <property type="entry name" value="FHA_DOMAIN"/>
    <property type="match status" value="1"/>
</dbReference>
<feature type="compositionally biased region" description="Polar residues" evidence="14">
    <location>
        <begin position="1262"/>
        <end position="1279"/>
    </location>
</feature>
<evidence type="ECO:0000256" key="14">
    <source>
        <dbReference type="SAM" id="MobiDB-lite"/>
    </source>
</evidence>
<keyword evidence="8" id="KW-0227">DNA damage</keyword>
<evidence type="ECO:0000256" key="11">
    <source>
        <dbReference type="ARBA" id="ARBA00023204"/>
    </source>
</evidence>
<feature type="compositionally biased region" description="Polar residues" evidence="14">
    <location>
        <begin position="1138"/>
        <end position="1167"/>
    </location>
</feature>
<feature type="region of interest" description="Disordered" evidence="14">
    <location>
        <begin position="1377"/>
        <end position="1565"/>
    </location>
</feature>
<evidence type="ECO:0000256" key="2">
    <source>
        <dbReference type="ARBA" id="ARBA00004286"/>
    </source>
</evidence>
<feature type="compositionally biased region" description="Basic and acidic residues" evidence="14">
    <location>
        <begin position="656"/>
        <end position="673"/>
    </location>
</feature>
<evidence type="ECO:0000256" key="9">
    <source>
        <dbReference type="ARBA" id="ARBA00022843"/>
    </source>
</evidence>
<feature type="compositionally biased region" description="Acidic residues" evidence="14">
    <location>
        <begin position="576"/>
        <end position="588"/>
    </location>
</feature>
<dbReference type="InterPro" id="IPR008984">
    <property type="entry name" value="SMAD_FHA_dom_sf"/>
</dbReference>
<evidence type="ECO:0000313" key="18">
    <source>
        <dbReference type="Proteomes" id="UP000335636"/>
    </source>
</evidence>
<sequence length="1765" mass="192178">MEDTQAVDWDVEEEEETEQSNESSGYILEPIGRLHIFSGAHGPEKDFPLFLGKNVIGRLPDCSVTLPFPSISKQHAVIEISAWNKAPVLQDCGSLNGTQILRPPKVLSPGLSHRLRDQELILFADLPCQYHRLDVRPPCVSRGPLTVEATPRVQEETQPSRLPLAEDSEEEVDFSKGCVVKESRTTSSSLATVVPESDEEGPSLAVLGGDSFAFNLDSDTDEEEGQQPAAREASSAARKCAAAEAEQPEASGITTDTWPGKVQPLGEIDKDPKVKRDTGNRVVPVGVILERSQPPGDNSDTDVDEENRPPGKTAEAHLERVQPSGFLDSDTDVEEEGIPATPAVVPMKKRQVFHGVGTRSPGTLGLAHLQESPAGSDTDMEEGEAPLAVPLERSQTSMVIDSDTDDEEEVSAALTLARLKESGAVSWNRNADIEKDRVQPVLLQEKSLTTSERDSDTDMEEGLPVEKRETVLNGQTDKEETLVIANSENGQTPLRDNDVGEEADMSSPGVLLERSQAASTTGDINIEVKQEVPSGPAVICWGKHQVLVKGTNQTDKEAKQESAKLPIMPLEAVQSSDEDGETDMEVDMSSEVADVRKSQLLGEGDAETERATAVLESEGTLKVGAYGGSQVQQMVVHTGTSGEPLQPQSEGYPLTGKEKKPHMSEAKDSKDSHDDSEDLDLQATQCFVERESQNLDGALDEPWEVLATQPFCPRESEATEPQLIATHLEANGSCLSPPRATPQDQHPESPVHTEPLGIQGREIQTVEKDMGTRKETERVTPEKGPLEREIREGPPEGERKDVMEEEEKTRGIQDREQKQALAEDTQESGKKAKSKSPERYRENSKVEMEISEETEKTEIEKQTLTREVFEKVVEKPVPEKMCEAAELEVNLERGETEGGNQDQKGQATSPTPEPGVGAEELQGLASVPVVSGNQSGGGREALVSPRRQQRGHLNYKMLPAETSSMGDPESPDACLPATMPEALALPLNSFSSQSQKHPELQSLLSPLSSFEPPIPRTRYKRSQETPAPPLSSELEPFPPKPSVRPRRSSRMTPSPLSSAALELSSIAPKAQPATPKSTSRATKGRTHKSSDKTPELQPFTPTEQPITPTPTSRVPRVKTNRSSVKTPESVVHTAPELQPSTSTDQPDTPKLTSQVTRGRSLRSSVNTPEPVFPIAPELQSSASTDQPVIPKPTSRVTRGRTHRTSVKTPEPILLTGPKVQPSTSTDHQAVAPQLTSRVTRGRTLRSSVKTPEPIVPTAPELQPSTSAEQPVTPKSTSWPTRGRTHRSSVKTPEVVVTTAPELQPSTSINQPITHKPISRISRGRTRKSVETPEPVEPSAPDLEPPNSTDQPVASKAVCQSGALESSALSAATFPVTPEFHPSVTKDQPVPFEPTQTSCTRRQRASGKHGSLTALIVHKPSSAPPEPKCRSSRNQRPRAQRAAECLGTVPEPSFPQLPEAPIHASQIQKVEAAGTSGFVPEPPPKASRSRKRPSTTIDSPPLQKRPQRGDVSQETMFPKEEEEDPEEMPVKEEDIVIPDKRRRDQTEEEPKGIPSRSLRRTKSNQESAVPKVLFTGVVDARGERTVLALGGSLASSVAEASHLVTDRIRRTVKFLCALGKGIPILSLDWLHQSRKAGCFLPPDQYVVSDPEQEKNFGFNLRDALHRSRERRLLEGYEIHVTPGVQPPPSQMGEIISCCGGTVLSSMPRTYKPQRVVITCPQDFPRCSIPSRVGLPLLSPEFLLTGVLKQEAKPEAFVLSTLEMRST</sequence>
<keyword evidence="4" id="KW-0158">Chromosome</keyword>
<dbReference type="Gene3D" id="2.60.200.20">
    <property type="match status" value="1"/>
</dbReference>
<dbReference type="PANTHER" id="PTHR23196:SF34">
    <property type="entry name" value="MEDIATOR OF DNA DAMAGE CHECKPOINT PROTEIN 1"/>
    <property type="match status" value="1"/>
</dbReference>
<evidence type="ECO:0000259" key="16">
    <source>
        <dbReference type="PROSITE" id="PS50172"/>
    </source>
</evidence>
<feature type="compositionally biased region" description="Basic and acidic residues" evidence="14">
    <location>
        <begin position="464"/>
        <end position="481"/>
    </location>
</feature>
<evidence type="ECO:0000256" key="12">
    <source>
        <dbReference type="ARBA" id="ARBA00023242"/>
    </source>
</evidence>
<feature type="compositionally biased region" description="Polar residues" evidence="14">
    <location>
        <begin position="1303"/>
        <end position="1312"/>
    </location>
</feature>
<feature type="compositionally biased region" description="Basic and acidic residues" evidence="14">
    <location>
        <begin position="1527"/>
        <end position="1550"/>
    </location>
</feature>
<proteinExistence type="predicted"/>
<feature type="compositionally biased region" description="Polar residues" evidence="14">
    <location>
        <begin position="484"/>
        <end position="494"/>
    </location>
</feature>
<feature type="compositionally biased region" description="Low complexity" evidence="14">
    <location>
        <begin position="1098"/>
        <end position="1111"/>
    </location>
</feature>
<evidence type="ECO:0000256" key="6">
    <source>
        <dbReference type="ARBA" id="ARBA00022553"/>
    </source>
</evidence>
<dbReference type="EMBL" id="CABDUW010000162">
    <property type="protein sequence ID" value="VTJ61014.1"/>
    <property type="molecule type" value="Genomic_DNA"/>
</dbReference>
<evidence type="ECO:0000256" key="10">
    <source>
        <dbReference type="ARBA" id="ARBA00022990"/>
    </source>
</evidence>
<dbReference type="Proteomes" id="UP000335636">
    <property type="component" value="Unassembled WGS sequence"/>
</dbReference>
<dbReference type="InterPro" id="IPR001357">
    <property type="entry name" value="BRCT_dom"/>
</dbReference>
<evidence type="ECO:0000256" key="4">
    <source>
        <dbReference type="ARBA" id="ARBA00022454"/>
    </source>
</evidence>
<keyword evidence="13" id="KW-0131">Cell cycle</keyword>
<evidence type="ECO:0000256" key="3">
    <source>
        <dbReference type="ARBA" id="ARBA00015014"/>
    </source>
</evidence>
<dbReference type="SUPFAM" id="SSF52113">
    <property type="entry name" value="BRCT domain"/>
    <property type="match status" value="2"/>
</dbReference>
<protein>
    <recommendedName>
        <fullName evidence="3">Mediator of DNA damage checkpoint protein 1</fullName>
    </recommendedName>
</protein>
<evidence type="ECO:0000313" key="17">
    <source>
        <dbReference type="EMBL" id="VTJ61014.1"/>
    </source>
</evidence>
<dbReference type="SUPFAM" id="SSF49879">
    <property type="entry name" value="SMAD/FHA domain"/>
    <property type="match status" value="1"/>
</dbReference>
<name>A0A5E4AUJ7_MARMO</name>
<feature type="region of interest" description="Disordered" evidence="14">
    <location>
        <begin position="444"/>
        <end position="508"/>
    </location>
</feature>
<feature type="compositionally biased region" description="Basic and acidic residues" evidence="14">
    <location>
        <begin position="764"/>
        <end position="818"/>
    </location>
</feature>
<dbReference type="Gene3D" id="3.40.50.10190">
    <property type="entry name" value="BRCT domain"/>
    <property type="match status" value="2"/>
</dbReference>
<feature type="compositionally biased region" description="Polar residues" evidence="14">
    <location>
        <begin position="1220"/>
        <end position="1249"/>
    </location>
</feature>
<evidence type="ECO:0000259" key="15">
    <source>
        <dbReference type="PROSITE" id="PS50006"/>
    </source>
</evidence>
<dbReference type="CDD" id="cd17744">
    <property type="entry name" value="BRCT_MDC1_rpt1"/>
    <property type="match status" value="1"/>
</dbReference>
<dbReference type="FunFam" id="3.40.50.10190:FF:000037">
    <property type="entry name" value="Mediator of DNA damage checkpoint protein 1"/>
    <property type="match status" value="1"/>
</dbReference>
<feature type="region of interest" description="Disordered" evidence="14">
    <location>
        <begin position="638"/>
        <end position="679"/>
    </location>
</feature>
<dbReference type="GO" id="GO:0005634">
    <property type="term" value="C:nucleus"/>
    <property type="evidence" value="ECO:0007669"/>
    <property type="project" value="UniProtKB-SubCell"/>
</dbReference>
<dbReference type="Pfam" id="PF16589">
    <property type="entry name" value="BRCT_2"/>
    <property type="match status" value="1"/>
</dbReference>
<dbReference type="PROSITE" id="PS50172">
    <property type="entry name" value="BRCT"/>
    <property type="match status" value="1"/>
</dbReference>
<feature type="domain" description="FHA" evidence="15">
    <location>
        <begin position="54"/>
        <end position="100"/>
    </location>
</feature>
<dbReference type="CDD" id="cd18441">
    <property type="entry name" value="BRCT_MDC1_rpt2"/>
    <property type="match status" value="1"/>
</dbReference>
<evidence type="ECO:0000256" key="13">
    <source>
        <dbReference type="ARBA" id="ARBA00023306"/>
    </source>
</evidence>
<feature type="region of interest" description="Disordered" evidence="14">
    <location>
        <begin position="150"/>
        <end position="408"/>
    </location>
</feature>
<feature type="compositionally biased region" description="Basic residues" evidence="14">
    <location>
        <begin position="1429"/>
        <end position="1438"/>
    </location>
</feature>
<dbReference type="CDD" id="cd22665">
    <property type="entry name" value="FHA_MDC1"/>
    <property type="match status" value="1"/>
</dbReference>
<dbReference type="InterPro" id="IPR000253">
    <property type="entry name" value="FHA_dom"/>
</dbReference>
<keyword evidence="5" id="KW-1017">Isopeptide bond</keyword>
<dbReference type="Pfam" id="PF16770">
    <property type="entry name" value="RTT107_BRCT_5"/>
    <property type="match status" value="1"/>
</dbReference>
<keyword evidence="6" id="KW-0597">Phosphoprotein</keyword>
<dbReference type="PANTHER" id="PTHR23196">
    <property type="entry name" value="PAX TRANSCRIPTION ACTIVATION DOMAIN INTERACTING PROTEIN"/>
    <property type="match status" value="1"/>
</dbReference>
<feature type="compositionally biased region" description="Acidic residues" evidence="14">
    <location>
        <begin position="1"/>
        <end position="19"/>
    </location>
</feature>
<dbReference type="Pfam" id="PF00498">
    <property type="entry name" value="FHA"/>
    <property type="match status" value="1"/>
</dbReference>
<feature type="domain" description="BRCT" evidence="16">
    <location>
        <begin position="1582"/>
        <end position="1646"/>
    </location>
</feature>
<keyword evidence="12" id="KW-0539">Nucleus</keyword>
<feature type="region of interest" description="Disordered" evidence="14">
    <location>
        <begin position="1"/>
        <end position="24"/>
    </location>
</feature>